<organism evidence="1 2">
    <name type="scientific">Phaseolus angularis</name>
    <name type="common">Azuki bean</name>
    <name type="synonym">Vigna angularis</name>
    <dbReference type="NCBI Taxonomy" id="3914"/>
    <lineage>
        <taxon>Eukaryota</taxon>
        <taxon>Viridiplantae</taxon>
        <taxon>Streptophyta</taxon>
        <taxon>Embryophyta</taxon>
        <taxon>Tracheophyta</taxon>
        <taxon>Spermatophyta</taxon>
        <taxon>Magnoliopsida</taxon>
        <taxon>eudicotyledons</taxon>
        <taxon>Gunneridae</taxon>
        <taxon>Pentapetalae</taxon>
        <taxon>rosids</taxon>
        <taxon>fabids</taxon>
        <taxon>Fabales</taxon>
        <taxon>Fabaceae</taxon>
        <taxon>Papilionoideae</taxon>
        <taxon>50 kb inversion clade</taxon>
        <taxon>NPAAA clade</taxon>
        <taxon>indigoferoid/millettioid clade</taxon>
        <taxon>Phaseoleae</taxon>
        <taxon>Vigna</taxon>
    </lineage>
</organism>
<accession>A0A8T0L9M5</accession>
<dbReference type="Proteomes" id="UP000743370">
    <property type="component" value="Unassembled WGS sequence"/>
</dbReference>
<name>A0A8T0L9M5_PHAAN</name>
<proteinExistence type="predicted"/>
<evidence type="ECO:0000313" key="2">
    <source>
        <dbReference type="Proteomes" id="UP000743370"/>
    </source>
</evidence>
<reference evidence="1 2" key="1">
    <citation type="submission" date="2020-05" db="EMBL/GenBank/DDBJ databases">
        <title>Vigna angularis (adzuki bean) Var. LongXiaoDou No. 4 denovo assembly.</title>
        <authorList>
            <person name="Xiang H."/>
        </authorList>
    </citation>
    <scope>NUCLEOTIDE SEQUENCE [LARGE SCALE GENOMIC DNA]</scope>
    <source>
        <tissue evidence="1">Leaf</tissue>
    </source>
</reference>
<gene>
    <name evidence="1" type="ORF">HKW66_Vig0036090</name>
</gene>
<evidence type="ECO:0000313" key="1">
    <source>
        <dbReference type="EMBL" id="KAG2408787.1"/>
    </source>
</evidence>
<comment type="caution">
    <text evidence="1">The sequence shown here is derived from an EMBL/GenBank/DDBJ whole genome shotgun (WGS) entry which is preliminary data.</text>
</comment>
<sequence length="105" mass="11330">MVLNVAYNSSFRDRAKGQNITNYESGLLATIYELTRIKAFGGNEELVLLLVSEWVAESHLGKWGTAARVVDDVGNDTLEVAIPLPEVQAPEASRSLAVVGVGLED</sequence>
<dbReference type="EMBL" id="JABFOF010000001">
    <property type="protein sequence ID" value="KAG2408787.1"/>
    <property type="molecule type" value="Genomic_DNA"/>
</dbReference>
<protein>
    <submittedName>
        <fullName evidence="1">Uncharacterized protein</fullName>
    </submittedName>
</protein>
<dbReference type="AlphaFoldDB" id="A0A8T0L9M5"/>